<protein>
    <submittedName>
        <fullName evidence="2">Uncharacterized protein</fullName>
    </submittedName>
</protein>
<dbReference type="AlphaFoldDB" id="A0A843XAA9"/>
<evidence type="ECO:0000313" key="2">
    <source>
        <dbReference type="EMBL" id="MQM16289.1"/>
    </source>
</evidence>
<accession>A0A843XAA9</accession>
<dbReference type="EMBL" id="NMUH01006938">
    <property type="protein sequence ID" value="MQM16289.1"/>
    <property type="molecule type" value="Genomic_DNA"/>
</dbReference>
<reference evidence="2" key="1">
    <citation type="submission" date="2017-07" db="EMBL/GenBank/DDBJ databases">
        <title>Taro Niue Genome Assembly and Annotation.</title>
        <authorList>
            <person name="Atibalentja N."/>
            <person name="Keating K."/>
            <person name="Fields C.J."/>
        </authorList>
    </citation>
    <scope>NUCLEOTIDE SEQUENCE</scope>
    <source>
        <strain evidence="2">Niue_2</strain>
        <tissue evidence="2">Leaf</tissue>
    </source>
</reference>
<keyword evidence="3" id="KW-1185">Reference proteome</keyword>
<evidence type="ECO:0000313" key="3">
    <source>
        <dbReference type="Proteomes" id="UP000652761"/>
    </source>
</evidence>
<keyword evidence="1" id="KW-0472">Membrane</keyword>
<sequence length="82" mass="9477">MAWTWRSWAAKSVQEVWLAMVCSWALWAGLWRWLMWRRDELGFGLSVRSSSGSCAAGHCKMVWCRPLLALGLHSNIREVLNI</sequence>
<name>A0A843XAA9_COLES</name>
<organism evidence="2 3">
    <name type="scientific">Colocasia esculenta</name>
    <name type="common">Wild taro</name>
    <name type="synonym">Arum esculentum</name>
    <dbReference type="NCBI Taxonomy" id="4460"/>
    <lineage>
        <taxon>Eukaryota</taxon>
        <taxon>Viridiplantae</taxon>
        <taxon>Streptophyta</taxon>
        <taxon>Embryophyta</taxon>
        <taxon>Tracheophyta</taxon>
        <taxon>Spermatophyta</taxon>
        <taxon>Magnoliopsida</taxon>
        <taxon>Liliopsida</taxon>
        <taxon>Araceae</taxon>
        <taxon>Aroideae</taxon>
        <taxon>Colocasieae</taxon>
        <taxon>Colocasia</taxon>
    </lineage>
</organism>
<dbReference type="Proteomes" id="UP000652761">
    <property type="component" value="Unassembled WGS sequence"/>
</dbReference>
<evidence type="ECO:0000256" key="1">
    <source>
        <dbReference type="SAM" id="Phobius"/>
    </source>
</evidence>
<feature type="transmembrane region" description="Helical" evidence="1">
    <location>
        <begin position="16"/>
        <end position="34"/>
    </location>
</feature>
<keyword evidence="1" id="KW-0812">Transmembrane</keyword>
<gene>
    <name evidence="2" type="ORF">Taro_049244</name>
</gene>
<keyword evidence="1" id="KW-1133">Transmembrane helix</keyword>
<comment type="caution">
    <text evidence="2">The sequence shown here is derived from an EMBL/GenBank/DDBJ whole genome shotgun (WGS) entry which is preliminary data.</text>
</comment>
<proteinExistence type="predicted"/>